<feature type="transmembrane region" description="Helical" evidence="1">
    <location>
        <begin position="20"/>
        <end position="44"/>
    </location>
</feature>
<keyword evidence="1" id="KW-0472">Membrane</keyword>
<accession>A0A6J4PV25</accession>
<reference evidence="2" key="1">
    <citation type="submission" date="2020-02" db="EMBL/GenBank/DDBJ databases">
        <authorList>
            <person name="Meier V. D."/>
        </authorList>
    </citation>
    <scope>NUCLEOTIDE SEQUENCE</scope>
    <source>
        <strain evidence="2">AVDCRST_MAG78</strain>
    </source>
</reference>
<keyword evidence="1" id="KW-1133">Transmembrane helix</keyword>
<dbReference type="AlphaFoldDB" id="A0A6J4PV25"/>
<protein>
    <submittedName>
        <fullName evidence="2">Uncharacterized protein</fullName>
    </submittedName>
</protein>
<keyword evidence="1" id="KW-0812">Transmembrane</keyword>
<proteinExistence type="predicted"/>
<dbReference type="EMBL" id="CADCVB010000090">
    <property type="protein sequence ID" value="CAA9424808.1"/>
    <property type="molecule type" value="Genomic_DNA"/>
</dbReference>
<sequence>MPSSKGAPALDYLLLILPAFGHPLGFALGCTTVLLTMLAGLLLARTLPPSCRSPFILANATPLYEPFVR</sequence>
<name>A0A6J4PV25_9ACTN</name>
<gene>
    <name evidence="2" type="ORF">AVDCRST_MAG78-1284</name>
</gene>
<evidence type="ECO:0000256" key="1">
    <source>
        <dbReference type="SAM" id="Phobius"/>
    </source>
</evidence>
<dbReference type="PROSITE" id="PS51257">
    <property type="entry name" value="PROKAR_LIPOPROTEIN"/>
    <property type="match status" value="1"/>
</dbReference>
<evidence type="ECO:0000313" key="2">
    <source>
        <dbReference type="EMBL" id="CAA9424808.1"/>
    </source>
</evidence>
<organism evidence="2">
    <name type="scientific">uncultured Rubrobacteraceae bacterium</name>
    <dbReference type="NCBI Taxonomy" id="349277"/>
    <lineage>
        <taxon>Bacteria</taxon>
        <taxon>Bacillati</taxon>
        <taxon>Actinomycetota</taxon>
        <taxon>Rubrobacteria</taxon>
        <taxon>Rubrobacterales</taxon>
        <taxon>Rubrobacteraceae</taxon>
        <taxon>environmental samples</taxon>
    </lineage>
</organism>